<reference evidence="2 3" key="1">
    <citation type="submission" date="2018-11" db="EMBL/GenBank/DDBJ databases">
        <title>Flavobacterium sp. nov., YIM 102600 draft genome.</title>
        <authorList>
            <person name="Li G."/>
            <person name="Jiang Y."/>
        </authorList>
    </citation>
    <scope>NUCLEOTIDE SEQUENCE [LARGE SCALE GENOMIC DNA]</scope>
    <source>
        <strain evidence="2 3">YIM 102600</strain>
    </source>
</reference>
<dbReference type="OrthoDB" id="1351300at2"/>
<name>A0A3P3WE82_9FLAO</name>
<keyword evidence="3" id="KW-1185">Reference proteome</keyword>
<evidence type="ECO:0000313" key="2">
    <source>
        <dbReference type="EMBL" id="RRJ93455.1"/>
    </source>
</evidence>
<organism evidence="2 3">
    <name type="scientific">Flavobacterium macacae</name>
    <dbReference type="NCBI Taxonomy" id="2488993"/>
    <lineage>
        <taxon>Bacteria</taxon>
        <taxon>Pseudomonadati</taxon>
        <taxon>Bacteroidota</taxon>
        <taxon>Flavobacteriia</taxon>
        <taxon>Flavobacteriales</taxon>
        <taxon>Flavobacteriaceae</taxon>
        <taxon>Flavobacterium</taxon>
    </lineage>
</organism>
<sequence>MKKVILLLMAVAFLSACKSKSTGIFNSTKKPDIEVLASEEINPALKSKAYGLGKRILNTCNTSKFKPFTTQEATDKVIQNTTLERLSSTCSKYLLKYGQFKDIQLVEVIKNNKDNSHIFRYKAEYQRKFIQKELQVTMNDENKVAAIKSTDWTDVYVP</sequence>
<accession>A0A3P3WE82</accession>
<dbReference type="PROSITE" id="PS51257">
    <property type="entry name" value="PROKAR_LIPOPROTEIN"/>
    <property type="match status" value="1"/>
</dbReference>
<proteinExistence type="predicted"/>
<comment type="caution">
    <text evidence="2">The sequence shown here is derived from an EMBL/GenBank/DDBJ whole genome shotgun (WGS) entry which is preliminary data.</text>
</comment>
<dbReference type="EMBL" id="RQVR01000003">
    <property type="protein sequence ID" value="RRJ93455.1"/>
    <property type="molecule type" value="Genomic_DNA"/>
</dbReference>
<keyword evidence="1" id="KW-0732">Signal</keyword>
<evidence type="ECO:0000256" key="1">
    <source>
        <dbReference type="SAM" id="SignalP"/>
    </source>
</evidence>
<dbReference type="Proteomes" id="UP000271937">
    <property type="component" value="Unassembled WGS sequence"/>
</dbReference>
<evidence type="ECO:0000313" key="3">
    <source>
        <dbReference type="Proteomes" id="UP000271937"/>
    </source>
</evidence>
<protein>
    <recommendedName>
        <fullName evidence="4">Lipoprotein</fullName>
    </recommendedName>
</protein>
<dbReference type="AlphaFoldDB" id="A0A3P3WE82"/>
<feature type="chain" id="PRO_5018249189" description="Lipoprotein" evidence="1">
    <location>
        <begin position="22"/>
        <end position="158"/>
    </location>
</feature>
<evidence type="ECO:0008006" key="4">
    <source>
        <dbReference type="Google" id="ProtNLM"/>
    </source>
</evidence>
<feature type="signal peptide" evidence="1">
    <location>
        <begin position="1"/>
        <end position="21"/>
    </location>
</feature>
<gene>
    <name evidence="2" type="ORF">EG849_03865</name>
</gene>
<dbReference type="RefSeq" id="WP_125011772.1">
    <property type="nucleotide sequence ID" value="NZ_RQVR01000003.1"/>
</dbReference>